<protein>
    <submittedName>
        <fullName evidence="1">Substrate-binding domain-containing protein</fullName>
    </submittedName>
</protein>
<name>A0ABW2S6L6_9BURK</name>
<dbReference type="SUPFAM" id="SSF53850">
    <property type="entry name" value="Periplasmic binding protein-like II"/>
    <property type="match status" value="1"/>
</dbReference>
<dbReference type="Pfam" id="PF13531">
    <property type="entry name" value="SBP_bac_11"/>
    <property type="match status" value="1"/>
</dbReference>
<evidence type="ECO:0000313" key="1">
    <source>
        <dbReference type="EMBL" id="MFC7459147.1"/>
    </source>
</evidence>
<evidence type="ECO:0000313" key="2">
    <source>
        <dbReference type="Proteomes" id="UP001596457"/>
    </source>
</evidence>
<proteinExistence type="predicted"/>
<comment type="caution">
    <text evidence="1">The sequence shown here is derived from an EMBL/GenBank/DDBJ whole genome shotgun (WGS) entry which is preliminary data.</text>
</comment>
<dbReference type="RefSeq" id="WP_382198246.1">
    <property type="nucleotide sequence ID" value="NZ_JBHTBZ010000004.1"/>
</dbReference>
<reference evidence="2" key="1">
    <citation type="journal article" date="2019" name="Int. J. Syst. Evol. Microbiol.">
        <title>The Global Catalogue of Microorganisms (GCM) 10K type strain sequencing project: providing services to taxonomists for standard genome sequencing and annotation.</title>
        <authorList>
            <consortium name="The Broad Institute Genomics Platform"/>
            <consortium name="The Broad Institute Genome Sequencing Center for Infectious Disease"/>
            <person name="Wu L."/>
            <person name="Ma J."/>
        </authorList>
    </citation>
    <scope>NUCLEOTIDE SEQUENCE [LARGE SCALE GENOMIC DNA]</scope>
    <source>
        <strain evidence="2">CCUG 53903</strain>
    </source>
</reference>
<dbReference type="InterPro" id="IPR050682">
    <property type="entry name" value="ModA/WtpA"/>
</dbReference>
<keyword evidence="2" id="KW-1185">Reference proteome</keyword>
<sequence length="229" mass="23439">MNPTLTGISSMATRQVLADLAEAYQRRSGRAVRFESVGGVDAAKRVAAGELFDVVVLARDAIDRLTASGHLAADSRVDLVHSGVAVAVRAGAPVPDLSSEAAVRAAVLAAPRVSCSTGPSGVALAQLFERWGIADDIRAKLVIPPPGVPVGSLVAQGEVDLGFQQLSELIHVEGITVAGNLPPAIHITTTFSAGVCTGSAQADAARAMLAFMASPEADAAKRRQGMEPA</sequence>
<organism evidence="1 2">
    <name type="scientific">Hydrogenophaga defluvii</name>
    <dbReference type="NCBI Taxonomy" id="249410"/>
    <lineage>
        <taxon>Bacteria</taxon>
        <taxon>Pseudomonadati</taxon>
        <taxon>Pseudomonadota</taxon>
        <taxon>Betaproteobacteria</taxon>
        <taxon>Burkholderiales</taxon>
        <taxon>Comamonadaceae</taxon>
        <taxon>Hydrogenophaga</taxon>
    </lineage>
</organism>
<gene>
    <name evidence="1" type="ORF">ACFQU0_01750</name>
</gene>
<dbReference type="PANTHER" id="PTHR30632:SF11">
    <property type="entry name" value="BLR4797 PROTEIN"/>
    <property type="match status" value="1"/>
</dbReference>
<dbReference type="Gene3D" id="3.40.190.10">
    <property type="entry name" value="Periplasmic binding protein-like II"/>
    <property type="match status" value="2"/>
</dbReference>
<accession>A0ABW2S6L6</accession>
<dbReference type="EMBL" id="JBHTBZ010000004">
    <property type="protein sequence ID" value="MFC7459147.1"/>
    <property type="molecule type" value="Genomic_DNA"/>
</dbReference>
<dbReference type="PANTHER" id="PTHR30632">
    <property type="entry name" value="MOLYBDATE-BINDING PERIPLASMIC PROTEIN"/>
    <property type="match status" value="1"/>
</dbReference>
<dbReference type="Proteomes" id="UP001596457">
    <property type="component" value="Unassembled WGS sequence"/>
</dbReference>